<feature type="compositionally biased region" description="Low complexity" evidence="1">
    <location>
        <begin position="40"/>
        <end position="57"/>
    </location>
</feature>
<evidence type="ECO:0000256" key="1">
    <source>
        <dbReference type="SAM" id="MobiDB-lite"/>
    </source>
</evidence>
<organism evidence="2 3">
    <name type="scientific">Ectocarpus siliculosus</name>
    <name type="common">Brown alga</name>
    <name type="synonym">Conferva siliculosa</name>
    <dbReference type="NCBI Taxonomy" id="2880"/>
    <lineage>
        <taxon>Eukaryota</taxon>
        <taxon>Sar</taxon>
        <taxon>Stramenopiles</taxon>
        <taxon>Ochrophyta</taxon>
        <taxon>PX clade</taxon>
        <taxon>Phaeophyceae</taxon>
        <taxon>Ectocarpales</taxon>
        <taxon>Ectocarpaceae</taxon>
        <taxon>Ectocarpus</taxon>
    </lineage>
</organism>
<accession>D8LGQ0</accession>
<gene>
    <name evidence="2" type="ORF">Esi_0176_0005</name>
</gene>
<evidence type="ECO:0000313" key="2">
    <source>
        <dbReference type="EMBL" id="CBN79070.1"/>
    </source>
</evidence>
<dbReference type="OrthoDB" id="10619878at2759"/>
<dbReference type="EMBL" id="FN649743">
    <property type="protein sequence ID" value="CBN79070.1"/>
    <property type="molecule type" value="Genomic_DNA"/>
</dbReference>
<reference evidence="2 3" key="1">
    <citation type="journal article" date="2010" name="Nature">
        <title>The Ectocarpus genome and the independent evolution of multicellularity in brown algae.</title>
        <authorList>
            <person name="Cock J.M."/>
            <person name="Sterck L."/>
            <person name="Rouze P."/>
            <person name="Scornet D."/>
            <person name="Allen A.E."/>
            <person name="Amoutzias G."/>
            <person name="Anthouard V."/>
            <person name="Artiguenave F."/>
            <person name="Aury J.M."/>
            <person name="Badger J.H."/>
            <person name="Beszteri B."/>
            <person name="Billiau K."/>
            <person name="Bonnet E."/>
            <person name="Bothwell J.H."/>
            <person name="Bowler C."/>
            <person name="Boyen C."/>
            <person name="Brownlee C."/>
            <person name="Carrano C.J."/>
            <person name="Charrier B."/>
            <person name="Cho G.Y."/>
            <person name="Coelho S.M."/>
            <person name="Collen J."/>
            <person name="Corre E."/>
            <person name="Da Silva C."/>
            <person name="Delage L."/>
            <person name="Delaroque N."/>
            <person name="Dittami S.M."/>
            <person name="Doulbeau S."/>
            <person name="Elias M."/>
            <person name="Farnham G."/>
            <person name="Gachon C.M."/>
            <person name="Gschloessl B."/>
            <person name="Heesch S."/>
            <person name="Jabbari K."/>
            <person name="Jubin C."/>
            <person name="Kawai H."/>
            <person name="Kimura K."/>
            <person name="Kloareg B."/>
            <person name="Kupper F.C."/>
            <person name="Lang D."/>
            <person name="Le Bail A."/>
            <person name="Leblanc C."/>
            <person name="Lerouge P."/>
            <person name="Lohr M."/>
            <person name="Lopez P.J."/>
            <person name="Martens C."/>
            <person name="Maumus F."/>
            <person name="Michel G."/>
            <person name="Miranda-Saavedra D."/>
            <person name="Morales J."/>
            <person name="Moreau H."/>
            <person name="Motomura T."/>
            <person name="Nagasato C."/>
            <person name="Napoli C.A."/>
            <person name="Nelson D.R."/>
            <person name="Nyvall-Collen P."/>
            <person name="Peters A.F."/>
            <person name="Pommier C."/>
            <person name="Potin P."/>
            <person name="Poulain J."/>
            <person name="Quesneville H."/>
            <person name="Read B."/>
            <person name="Rensing S.A."/>
            <person name="Ritter A."/>
            <person name="Rousvoal S."/>
            <person name="Samanta M."/>
            <person name="Samson G."/>
            <person name="Schroeder D.C."/>
            <person name="Segurens B."/>
            <person name="Strittmatter M."/>
            <person name="Tonon T."/>
            <person name="Tregear J.W."/>
            <person name="Valentin K."/>
            <person name="von Dassow P."/>
            <person name="Yamagishi T."/>
            <person name="Van de Peer Y."/>
            <person name="Wincker P."/>
        </authorList>
    </citation>
    <scope>NUCLEOTIDE SEQUENCE [LARGE SCALE GENOMIC DNA]</scope>
    <source>
        <strain evidence="3">Ec32 / CCAP1310/4</strain>
    </source>
</reference>
<dbReference type="Proteomes" id="UP000002630">
    <property type="component" value="Linkage Group LG18"/>
</dbReference>
<dbReference type="InParanoid" id="D8LGQ0"/>
<evidence type="ECO:0000313" key="3">
    <source>
        <dbReference type="Proteomes" id="UP000002630"/>
    </source>
</evidence>
<keyword evidence="3" id="KW-1185">Reference proteome</keyword>
<feature type="region of interest" description="Disordered" evidence="1">
    <location>
        <begin position="40"/>
        <end position="72"/>
    </location>
</feature>
<proteinExistence type="predicted"/>
<dbReference type="AlphaFoldDB" id="D8LGQ0"/>
<sequence>MPCPMLSRRLADLIHSCTTRGGKRPLAVDILVGASIECRQQGRSSGTRRSPRAAAALLPPPALQLRRKKRRK</sequence>
<name>D8LGQ0_ECTSI</name>
<dbReference type="EMBL" id="FN648262">
    <property type="protein sequence ID" value="CBN79070.1"/>
    <property type="molecule type" value="Genomic_DNA"/>
</dbReference>
<protein>
    <submittedName>
        <fullName evidence="2">Uncharacterized protein</fullName>
    </submittedName>
</protein>